<comment type="caution">
    <text evidence="1">The sequence shown here is derived from an EMBL/GenBank/DDBJ whole genome shotgun (WGS) entry which is preliminary data.</text>
</comment>
<evidence type="ECO:0000313" key="2">
    <source>
        <dbReference type="Proteomes" id="UP001500665"/>
    </source>
</evidence>
<keyword evidence="2" id="KW-1185">Reference proteome</keyword>
<proteinExistence type="predicted"/>
<accession>A0ABN1QQ44</accession>
<evidence type="ECO:0000313" key="1">
    <source>
        <dbReference type="EMBL" id="GAA0945902.1"/>
    </source>
</evidence>
<gene>
    <name evidence="1" type="ORF">GCM10009550_20040</name>
</gene>
<dbReference type="Proteomes" id="UP001500665">
    <property type="component" value="Unassembled WGS sequence"/>
</dbReference>
<reference evidence="2" key="1">
    <citation type="journal article" date="2019" name="Int. J. Syst. Evol. Microbiol.">
        <title>The Global Catalogue of Microorganisms (GCM) 10K type strain sequencing project: providing services to taxonomists for standard genome sequencing and annotation.</title>
        <authorList>
            <consortium name="The Broad Institute Genomics Platform"/>
            <consortium name="The Broad Institute Genome Sequencing Center for Infectious Disease"/>
            <person name="Wu L."/>
            <person name="Ma J."/>
        </authorList>
    </citation>
    <scope>NUCLEOTIDE SEQUENCE [LARGE SCALE GENOMIC DNA]</scope>
    <source>
        <strain evidence="2">JCM 10696</strain>
    </source>
</reference>
<protein>
    <submittedName>
        <fullName evidence="1">Uncharacterized protein</fullName>
    </submittedName>
</protein>
<name>A0ABN1QQ44_9ACTN</name>
<organism evidence="1 2">
    <name type="scientific">Actinocorallia libanotica</name>
    <dbReference type="NCBI Taxonomy" id="46162"/>
    <lineage>
        <taxon>Bacteria</taxon>
        <taxon>Bacillati</taxon>
        <taxon>Actinomycetota</taxon>
        <taxon>Actinomycetes</taxon>
        <taxon>Streptosporangiales</taxon>
        <taxon>Thermomonosporaceae</taxon>
        <taxon>Actinocorallia</taxon>
    </lineage>
</organism>
<sequence length="192" mass="21453">MLMDNQAKVVSHRVGAWLVEMLWPPGDSGGGPKEVRITPHPEADPVEVNRGITTGTLRAIPLAQTLTQLRGEAEAEQRADSAFQQDREVHFERPVQRIRAAVEADPKPGRKGRSDAFFLAVAWAYVWLNHHWHAPNPVQQLAEACGVERRLAANWVRLAREKGLLTEATEGFPGGELTFKAMKMIDEHEQRA</sequence>
<dbReference type="EMBL" id="BAAAHH010000005">
    <property type="protein sequence ID" value="GAA0945902.1"/>
    <property type="molecule type" value="Genomic_DNA"/>
</dbReference>